<protein>
    <submittedName>
        <fullName evidence="3">Asparaginase</fullName>
    </submittedName>
</protein>
<dbReference type="PANTHER" id="PTHR10188">
    <property type="entry name" value="L-ASPARAGINASE"/>
    <property type="match status" value="1"/>
</dbReference>
<dbReference type="GO" id="GO:0004298">
    <property type="term" value="F:threonine-type endopeptidase activity"/>
    <property type="evidence" value="ECO:0007669"/>
    <property type="project" value="InterPro"/>
</dbReference>
<dbReference type="AlphaFoldDB" id="A0AAD7N762"/>
<proteinExistence type="predicted"/>
<comment type="caution">
    <text evidence="3">The sequence shown here is derived from an EMBL/GenBank/DDBJ whole genome shotgun (WGS) entry which is preliminary data.</text>
</comment>
<accession>A0AAD7N762</accession>
<dbReference type="InterPro" id="IPR037464">
    <property type="entry name" value="Taspase1"/>
</dbReference>
<dbReference type="GO" id="GO:0005737">
    <property type="term" value="C:cytoplasm"/>
    <property type="evidence" value="ECO:0007669"/>
    <property type="project" value="TreeGrafter"/>
</dbReference>
<dbReference type="Proteomes" id="UP001215598">
    <property type="component" value="Unassembled WGS sequence"/>
</dbReference>
<name>A0AAD7N762_9AGAR</name>
<dbReference type="CDD" id="cd04514">
    <property type="entry name" value="Taspase1_like"/>
    <property type="match status" value="1"/>
</dbReference>
<feature type="active site" description="Nucleophile" evidence="1">
    <location>
        <position position="212"/>
    </location>
</feature>
<dbReference type="InterPro" id="IPR029055">
    <property type="entry name" value="Ntn_hydrolases_N"/>
</dbReference>
<feature type="site" description="Cleavage; by autolysis" evidence="2">
    <location>
        <begin position="211"/>
        <end position="212"/>
    </location>
</feature>
<evidence type="ECO:0000256" key="1">
    <source>
        <dbReference type="PIRSR" id="PIRSR600246-1"/>
    </source>
</evidence>
<dbReference type="Pfam" id="PF01112">
    <property type="entry name" value="Asparaginase_2"/>
    <property type="match status" value="1"/>
</dbReference>
<dbReference type="PANTHER" id="PTHR10188:SF8">
    <property type="entry name" value="THREONINE ASPARTASE 1"/>
    <property type="match status" value="1"/>
</dbReference>
<sequence length="393" mass="41104">MTTERTKTYVIVHGGAGAHSVNSETEVKRTLRLACTQALNTENASALYLVEHAIMALEDSPLLNSGYGSNLALDGSVECDAAIMDGLTGDFGSVGAVSSMKNPIRLAHRILQHSLLPDPLARIPPLTLVSSGALVFAHNYNANLPSTPESDSSANAIELVPPESLVTPRAQRQWDIWKARLDAGAPGIAAVEGALDDEDLGGELGLHALQDTVGALAFIAAPSGASGLASGVSSGGILLKHPGRIGEAAVFGAGCWAQAARPGKMGVACSVSGAGEYIVRVSLARLVCDAITKDEDPDVHEILQRVLAEDFWKPSRSPANPDPSAGIILLTSEEDADARPIARLWCAFTTPSMAIAYASSENPQGKALILRRPKAVDSRPNDQPRIVVTGFSL</sequence>
<keyword evidence="4" id="KW-1185">Reference proteome</keyword>
<dbReference type="EMBL" id="JARKIB010000077">
    <property type="protein sequence ID" value="KAJ7747339.1"/>
    <property type="molecule type" value="Genomic_DNA"/>
</dbReference>
<reference evidence="3" key="1">
    <citation type="submission" date="2023-03" db="EMBL/GenBank/DDBJ databases">
        <title>Massive genome expansion in bonnet fungi (Mycena s.s.) driven by repeated elements and novel gene families across ecological guilds.</title>
        <authorList>
            <consortium name="Lawrence Berkeley National Laboratory"/>
            <person name="Harder C.B."/>
            <person name="Miyauchi S."/>
            <person name="Viragh M."/>
            <person name="Kuo A."/>
            <person name="Thoen E."/>
            <person name="Andreopoulos B."/>
            <person name="Lu D."/>
            <person name="Skrede I."/>
            <person name="Drula E."/>
            <person name="Henrissat B."/>
            <person name="Morin E."/>
            <person name="Kohler A."/>
            <person name="Barry K."/>
            <person name="LaButti K."/>
            <person name="Morin E."/>
            <person name="Salamov A."/>
            <person name="Lipzen A."/>
            <person name="Mereny Z."/>
            <person name="Hegedus B."/>
            <person name="Baldrian P."/>
            <person name="Stursova M."/>
            <person name="Weitz H."/>
            <person name="Taylor A."/>
            <person name="Grigoriev I.V."/>
            <person name="Nagy L.G."/>
            <person name="Martin F."/>
            <person name="Kauserud H."/>
        </authorList>
    </citation>
    <scope>NUCLEOTIDE SEQUENCE</scope>
    <source>
        <strain evidence="3">CBHHK182m</strain>
    </source>
</reference>
<gene>
    <name evidence="3" type="ORF">B0H16DRAFT_1726108</name>
</gene>
<dbReference type="InterPro" id="IPR000246">
    <property type="entry name" value="Peptidase_T2"/>
</dbReference>
<dbReference type="SUPFAM" id="SSF56235">
    <property type="entry name" value="N-terminal nucleophile aminohydrolases (Ntn hydrolases)"/>
    <property type="match status" value="1"/>
</dbReference>
<dbReference type="Gene3D" id="3.60.20.30">
    <property type="entry name" value="(Glycosyl)asparaginase"/>
    <property type="match status" value="1"/>
</dbReference>
<dbReference type="GO" id="GO:0051604">
    <property type="term" value="P:protein maturation"/>
    <property type="evidence" value="ECO:0007669"/>
    <property type="project" value="TreeGrafter"/>
</dbReference>
<evidence type="ECO:0000256" key="2">
    <source>
        <dbReference type="PIRSR" id="PIRSR600246-3"/>
    </source>
</evidence>
<organism evidence="3 4">
    <name type="scientific">Mycena metata</name>
    <dbReference type="NCBI Taxonomy" id="1033252"/>
    <lineage>
        <taxon>Eukaryota</taxon>
        <taxon>Fungi</taxon>
        <taxon>Dikarya</taxon>
        <taxon>Basidiomycota</taxon>
        <taxon>Agaricomycotina</taxon>
        <taxon>Agaricomycetes</taxon>
        <taxon>Agaricomycetidae</taxon>
        <taxon>Agaricales</taxon>
        <taxon>Marasmiineae</taxon>
        <taxon>Mycenaceae</taxon>
        <taxon>Mycena</taxon>
    </lineage>
</organism>
<evidence type="ECO:0000313" key="3">
    <source>
        <dbReference type="EMBL" id="KAJ7747339.1"/>
    </source>
</evidence>
<evidence type="ECO:0000313" key="4">
    <source>
        <dbReference type="Proteomes" id="UP001215598"/>
    </source>
</evidence>